<protein>
    <submittedName>
        <fullName evidence="2">Uncharacterized protein</fullName>
    </submittedName>
</protein>
<sequence length="123" mass="13287">MLGKAKQRNGVYSAVHEDSSTVPATQSSSAVAFQKRSVEQGNCVKSVYKAMGSLKDHIAYCSIPGATDLLASCGETPGFSNMATQHTDVCIEAQKIQTSVKSVEMSVYPIEPLRYFEPYTIST</sequence>
<reference evidence="2 3" key="1">
    <citation type="submission" date="2018-12" db="EMBL/GenBank/DDBJ databases">
        <title>Legionella sp,whole genome shotgun sequence.</title>
        <authorList>
            <person name="Wu H."/>
        </authorList>
    </citation>
    <scope>NUCLEOTIDE SEQUENCE [LARGE SCALE GENOMIC DNA]</scope>
    <source>
        <strain evidence="3">km489</strain>
    </source>
</reference>
<evidence type="ECO:0000313" key="2">
    <source>
        <dbReference type="EMBL" id="RUR19573.1"/>
    </source>
</evidence>
<keyword evidence="3" id="KW-1185">Reference proteome</keyword>
<proteinExistence type="predicted"/>
<dbReference type="Proteomes" id="UP000287374">
    <property type="component" value="Unassembled WGS sequence"/>
</dbReference>
<evidence type="ECO:0000313" key="3">
    <source>
        <dbReference type="Proteomes" id="UP000287374"/>
    </source>
</evidence>
<dbReference type="EMBL" id="RZGX01000028">
    <property type="protein sequence ID" value="RUR19573.1"/>
    <property type="molecule type" value="Genomic_DNA"/>
</dbReference>
<evidence type="ECO:0000256" key="1">
    <source>
        <dbReference type="SAM" id="MobiDB-lite"/>
    </source>
</evidence>
<comment type="caution">
    <text evidence="2">The sequence shown here is derived from an EMBL/GenBank/DDBJ whole genome shotgun (WGS) entry which is preliminary data.</text>
</comment>
<accession>A0ABY0CDT4</accession>
<dbReference type="RefSeq" id="WP_126955749.1">
    <property type="nucleotide sequence ID" value="NZ_RZGW01000030.1"/>
</dbReference>
<name>A0ABY0CDT4_9GAMM</name>
<feature type="region of interest" description="Disordered" evidence="1">
    <location>
        <begin position="1"/>
        <end position="27"/>
    </location>
</feature>
<gene>
    <name evidence="2" type="ORF">ELY20_15665</name>
</gene>
<organism evidence="2 3">
    <name type="scientific">Legionella qingyii</name>
    <dbReference type="NCBI Taxonomy" id="2184757"/>
    <lineage>
        <taxon>Bacteria</taxon>
        <taxon>Pseudomonadati</taxon>
        <taxon>Pseudomonadota</taxon>
        <taxon>Gammaproteobacteria</taxon>
        <taxon>Legionellales</taxon>
        <taxon>Legionellaceae</taxon>
        <taxon>Legionella</taxon>
    </lineage>
</organism>